<name>A0ABU0TGR6_9FLAO</name>
<dbReference type="InterPro" id="IPR005175">
    <property type="entry name" value="PPC_dom"/>
</dbReference>
<reference evidence="2 3" key="1">
    <citation type="submission" date="2023-07" db="EMBL/GenBank/DDBJ databases">
        <title>Functional and genomic diversity of the sorghum phyllosphere microbiome.</title>
        <authorList>
            <person name="Shade A."/>
        </authorList>
    </citation>
    <scope>NUCLEOTIDE SEQUENCE [LARGE SCALE GENOMIC DNA]</scope>
    <source>
        <strain evidence="2 3">SORGH_AS_1064</strain>
    </source>
</reference>
<dbReference type="Pfam" id="PF03479">
    <property type="entry name" value="PCC"/>
    <property type="match status" value="1"/>
</dbReference>
<evidence type="ECO:0000259" key="1">
    <source>
        <dbReference type="Pfam" id="PF03479"/>
    </source>
</evidence>
<feature type="domain" description="PPC" evidence="1">
    <location>
        <begin position="19"/>
        <end position="127"/>
    </location>
</feature>
<evidence type="ECO:0000313" key="3">
    <source>
        <dbReference type="Proteomes" id="UP001225072"/>
    </source>
</evidence>
<dbReference type="Gene3D" id="3.30.1330.80">
    <property type="entry name" value="Hypothetical protein, similar to alpha- acetolactate decarboxylase, domain 2"/>
    <property type="match status" value="1"/>
</dbReference>
<keyword evidence="3" id="KW-1185">Reference proteome</keyword>
<dbReference type="Proteomes" id="UP001225072">
    <property type="component" value="Unassembled WGS sequence"/>
</dbReference>
<comment type="caution">
    <text evidence="2">The sequence shown here is derived from an EMBL/GenBank/DDBJ whole genome shotgun (WGS) entry which is preliminary data.</text>
</comment>
<dbReference type="RefSeq" id="WP_307448315.1">
    <property type="nucleotide sequence ID" value="NZ_JAUTAL010000001.1"/>
</dbReference>
<evidence type="ECO:0000313" key="2">
    <source>
        <dbReference type="EMBL" id="MDQ1096247.1"/>
    </source>
</evidence>
<organism evidence="2 3">
    <name type="scientific">Chryseobacterium camelliae</name>
    <dbReference type="NCBI Taxonomy" id="1265445"/>
    <lineage>
        <taxon>Bacteria</taxon>
        <taxon>Pseudomonadati</taxon>
        <taxon>Bacteroidota</taxon>
        <taxon>Flavobacteriia</taxon>
        <taxon>Flavobacteriales</taxon>
        <taxon>Weeksellaceae</taxon>
        <taxon>Chryseobacterium group</taxon>
        <taxon>Chryseobacterium</taxon>
    </lineage>
</organism>
<sequence>MDIHLLHTSFWTAQKIESTYILSIKDNISIIAAFKDFMIRQKIHSGCISGMGLVKEARLRLHDPFSKKAIDAATKDIMEVPEISGTINHNGESAEIHLNARLTSNDTSLSGRLIDAKVYDKMEFIIHPPKTVITIFDDGDPFCN</sequence>
<protein>
    <submittedName>
        <fullName evidence="2">DNA-binding protein with PD1-like motif</fullName>
    </submittedName>
</protein>
<dbReference type="SUPFAM" id="SSF117856">
    <property type="entry name" value="AF0104/ALDC/Ptd012-like"/>
    <property type="match status" value="1"/>
</dbReference>
<proteinExistence type="predicted"/>
<dbReference type="EMBL" id="JAUTAL010000001">
    <property type="protein sequence ID" value="MDQ1096247.1"/>
    <property type="molecule type" value="Genomic_DNA"/>
</dbReference>
<accession>A0ABU0TGR6</accession>
<gene>
    <name evidence="2" type="ORF">QE404_001394</name>
</gene>